<dbReference type="InterPro" id="IPR016566">
    <property type="entry name" value="UCP010219"/>
</dbReference>
<feature type="transmembrane region" description="Helical" evidence="1">
    <location>
        <begin position="179"/>
        <end position="197"/>
    </location>
</feature>
<feature type="transmembrane region" description="Helical" evidence="1">
    <location>
        <begin position="94"/>
        <end position="115"/>
    </location>
</feature>
<feature type="transmembrane region" description="Helical" evidence="1">
    <location>
        <begin position="146"/>
        <end position="167"/>
    </location>
</feature>
<evidence type="ECO:0000313" key="2">
    <source>
        <dbReference type="EMBL" id="CAB4570001.1"/>
    </source>
</evidence>
<proteinExistence type="predicted"/>
<dbReference type="EMBL" id="CAEZTU010000004">
    <property type="protein sequence ID" value="CAB4570001.1"/>
    <property type="molecule type" value="Genomic_DNA"/>
</dbReference>
<feature type="transmembrane region" description="Helical" evidence="1">
    <location>
        <begin position="70"/>
        <end position="88"/>
    </location>
</feature>
<keyword evidence="1" id="KW-0472">Membrane</keyword>
<dbReference type="Pfam" id="PF11361">
    <property type="entry name" value="DUF3159"/>
    <property type="match status" value="1"/>
</dbReference>
<protein>
    <submittedName>
        <fullName evidence="2">Unannotated protein</fullName>
    </submittedName>
</protein>
<gene>
    <name evidence="2" type="ORF">UFOPK1740_00152</name>
</gene>
<evidence type="ECO:0000256" key="1">
    <source>
        <dbReference type="SAM" id="Phobius"/>
    </source>
</evidence>
<dbReference type="AlphaFoldDB" id="A0A6J6E0U1"/>
<feature type="transmembrane region" description="Helical" evidence="1">
    <location>
        <begin position="45"/>
        <end position="63"/>
    </location>
</feature>
<name>A0A6J6E0U1_9ZZZZ</name>
<keyword evidence="1" id="KW-0812">Transmembrane</keyword>
<reference evidence="2" key="1">
    <citation type="submission" date="2020-05" db="EMBL/GenBank/DDBJ databases">
        <authorList>
            <person name="Chiriac C."/>
            <person name="Salcher M."/>
            <person name="Ghai R."/>
            <person name="Kavagutti S V."/>
        </authorList>
    </citation>
    <scope>NUCLEOTIDE SEQUENCE</scope>
</reference>
<feature type="transmembrane region" description="Helical" evidence="1">
    <location>
        <begin position="20"/>
        <end position="39"/>
    </location>
</feature>
<sequence>MSTNENMGEKELLSKAIGGWRGLVDSALPSMLFILIFVFQQDLNNALIAALILGGILLLIRLFERKPLTQVISGFVGLSISVLITWRTKDASNFFLTGIITNAVYGFALLVSVLIRKPLIGYLVGSLVGDTSGWLKHPLLVRAYTIVTWLWVGVFGLRLVVQIPLYLNDSVALLGSVKIFMGWPLYLFSVWLTYQIVQTARAKIK</sequence>
<keyword evidence="1" id="KW-1133">Transmembrane helix</keyword>
<accession>A0A6J6E0U1</accession>
<dbReference type="PIRSF" id="PIRSF010219">
    <property type="entry name" value="UCP010219"/>
    <property type="match status" value="1"/>
</dbReference>
<organism evidence="2">
    <name type="scientific">freshwater metagenome</name>
    <dbReference type="NCBI Taxonomy" id="449393"/>
    <lineage>
        <taxon>unclassified sequences</taxon>
        <taxon>metagenomes</taxon>
        <taxon>ecological metagenomes</taxon>
    </lineage>
</organism>